<evidence type="ECO:0000259" key="2">
    <source>
        <dbReference type="PROSITE" id="PS51194"/>
    </source>
</evidence>
<dbReference type="InterPro" id="IPR050742">
    <property type="entry name" value="Helicase_Restrict-Modif_Enz"/>
</dbReference>
<dbReference type="PROSITE" id="PS51192">
    <property type="entry name" value="HELICASE_ATP_BIND_1"/>
    <property type="match status" value="1"/>
</dbReference>
<dbReference type="GO" id="GO:0004386">
    <property type="term" value="F:helicase activity"/>
    <property type="evidence" value="ECO:0007669"/>
    <property type="project" value="UniProtKB-KW"/>
</dbReference>
<dbReference type="InterPro" id="IPR027417">
    <property type="entry name" value="P-loop_NTPase"/>
</dbReference>
<dbReference type="SMART" id="SM00490">
    <property type="entry name" value="HELICc"/>
    <property type="match status" value="1"/>
</dbReference>
<keyword evidence="3" id="KW-0547">Nucleotide-binding</keyword>
<feature type="domain" description="Helicase ATP-binding" evidence="1">
    <location>
        <begin position="158"/>
        <end position="305"/>
    </location>
</feature>
<keyword evidence="3" id="KW-0067">ATP-binding</keyword>
<sequence length="768" mass="89401">MTEKIKQKGSLGSVAEDLFVELFCDTFGPEKSEFLFLQYPFTDIYGNRRSIDFALESENLKLAIEIDGETYHNPNKVSSNKYYDDLTKQNSLIYQNWKVYRWVYNQLKQYPEKVKDELRIFVGEIPTFKMIEDHLPKQKGKLIELHEHQQAALTSLQTMRDQGESIALLYHATGAGKTVTAVSDAKRLGKRTLFLAHTKELITQAQGTFETIWDTAETGLYVAEQKDNQAYVVCSSIQSISRNLDQFKPDDFGYVIIDECHHGVADTYKKVLSYFKPEFTLGLTATPDRTDGESILEDFKNVAHKLDLQQAVELGVLVPIRCIRVKTNVDLSTVRINGVKYYAQDLESKLFVPERNNILAETYLNFVKGKKTVVFCASVRHANEISELFKQKGIQCEAVSGSMKSAERSRILDQYENGDIQVLCACDLLNEGWDSPKTEVLFMARPTLSRTLYVQQLGRGMRKSEGKDYLMVFDFIDNASMFNVPYSLHRMFNLKEYKTGEYVVASQKQFQLDWDLIARGEKPSVFLDFPVDVADYELIDLFNWQDEVKDMISQLEFVRMVDVQTETIERYIREGKITADLEVPFGDKRSFKYFREATIENYAKQYGWDLITAANMKDKFMEMVRTMDMSFSYKPVLLKAMLEHVDENGRVRVEDIVNYFIDFYSARKARALVVEKKSSLYCKDEYTRKDVVRNIFGNPFKRFEDMRFMSRCRDIEYVEFNRYVWKRMAQEEKAWIDGWCDESLEEYYKNSYFKVISLTVVSKDIDAQ</sequence>
<evidence type="ECO:0000313" key="3">
    <source>
        <dbReference type="EMBL" id="OLN32607.1"/>
    </source>
</evidence>
<dbReference type="Pfam" id="PF00271">
    <property type="entry name" value="Helicase_C"/>
    <property type="match status" value="1"/>
</dbReference>
<dbReference type="PANTHER" id="PTHR47396:SF1">
    <property type="entry name" value="ATP-DEPENDENT HELICASE IRC3-RELATED"/>
    <property type="match status" value="1"/>
</dbReference>
<name>A0A1Q8QZ36_9FIRM</name>
<dbReference type="InterPro" id="IPR001650">
    <property type="entry name" value="Helicase_C-like"/>
</dbReference>
<dbReference type="GO" id="GO:0016787">
    <property type="term" value="F:hydrolase activity"/>
    <property type="evidence" value="ECO:0007669"/>
    <property type="project" value="InterPro"/>
</dbReference>
<gene>
    <name evidence="3" type="ORF">DSOL_1358</name>
</gene>
<dbReference type="InterPro" id="IPR006935">
    <property type="entry name" value="Helicase/UvrB_N"/>
</dbReference>
<dbReference type="STRING" id="1888891.DSOL_1358"/>
<dbReference type="Gene3D" id="3.40.50.300">
    <property type="entry name" value="P-loop containing nucleotide triphosphate hydrolases"/>
    <property type="match status" value="2"/>
</dbReference>
<organism evidence="3 4">
    <name type="scientific">Desulfosporosinus metallidurans</name>
    <dbReference type="NCBI Taxonomy" id="1888891"/>
    <lineage>
        <taxon>Bacteria</taxon>
        <taxon>Bacillati</taxon>
        <taxon>Bacillota</taxon>
        <taxon>Clostridia</taxon>
        <taxon>Eubacteriales</taxon>
        <taxon>Desulfitobacteriaceae</taxon>
        <taxon>Desulfosporosinus</taxon>
    </lineage>
</organism>
<dbReference type="SUPFAM" id="SSF52540">
    <property type="entry name" value="P-loop containing nucleoside triphosphate hydrolases"/>
    <property type="match status" value="1"/>
</dbReference>
<dbReference type="SMART" id="SM00487">
    <property type="entry name" value="DEXDc"/>
    <property type="match status" value="1"/>
</dbReference>
<dbReference type="GO" id="GO:0003677">
    <property type="term" value="F:DNA binding"/>
    <property type="evidence" value="ECO:0007669"/>
    <property type="project" value="InterPro"/>
</dbReference>
<dbReference type="GO" id="GO:0005829">
    <property type="term" value="C:cytosol"/>
    <property type="evidence" value="ECO:0007669"/>
    <property type="project" value="TreeGrafter"/>
</dbReference>
<dbReference type="OrthoDB" id="9802848at2"/>
<evidence type="ECO:0000259" key="1">
    <source>
        <dbReference type="PROSITE" id="PS51192"/>
    </source>
</evidence>
<dbReference type="RefSeq" id="WP_075364092.1">
    <property type="nucleotide sequence ID" value="NZ_MLBF01000007.1"/>
</dbReference>
<feature type="domain" description="Helicase C-terminal" evidence="2">
    <location>
        <begin position="359"/>
        <end position="511"/>
    </location>
</feature>
<keyword evidence="3" id="KW-0347">Helicase</keyword>
<protein>
    <submittedName>
        <fullName evidence="3">DNA/RNA helicase</fullName>
    </submittedName>
</protein>
<dbReference type="PANTHER" id="PTHR47396">
    <property type="entry name" value="TYPE I RESTRICTION ENZYME ECOKI R PROTEIN"/>
    <property type="match status" value="1"/>
</dbReference>
<keyword evidence="3" id="KW-0378">Hydrolase</keyword>
<comment type="caution">
    <text evidence="3">The sequence shown here is derived from an EMBL/GenBank/DDBJ whole genome shotgun (WGS) entry which is preliminary data.</text>
</comment>
<dbReference type="PROSITE" id="PS51194">
    <property type="entry name" value="HELICASE_CTER"/>
    <property type="match status" value="1"/>
</dbReference>
<dbReference type="Gene3D" id="3.40.960.10">
    <property type="entry name" value="VSR Endonuclease"/>
    <property type="match status" value="1"/>
</dbReference>
<accession>A0A1Q8QZ36</accession>
<dbReference type="EMBL" id="MLBF01000007">
    <property type="protein sequence ID" value="OLN32607.1"/>
    <property type="molecule type" value="Genomic_DNA"/>
</dbReference>
<dbReference type="GO" id="GO:0005524">
    <property type="term" value="F:ATP binding"/>
    <property type="evidence" value="ECO:0007669"/>
    <property type="project" value="InterPro"/>
</dbReference>
<dbReference type="CDD" id="cd18032">
    <property type="entry name" value="DEXHc_RE_I_III_res"/>
    <property type="match status" value="1"/>
</dbReference>
<evidence type="ECO:0000313" key="4">
    <source>
        <dbReference type="Proteomes" id="UP000186102"/>
    </source>
</evidence>
<dbReference type="InterPro" id="IPR014001">
    <property type="entry name" value="Helicase_ATP-bd"/>
</dbReference>
<dbReference type="Proteomes" id="UP000186102">
    <property type="component" value="Unassembled WGS sequence"/>
</dbReference>
<dbReference type="Pfam" id="PF04851">
    <property type="entry name" value="ResIII"/>
    <property type="match status" value="1"/>
</dbReference>
<proteinExistence type="predicted"/>
<dbReference type="AlphaFoldDB" id="A0A1Q8QZ36"/>
<dbReference type="CDD" id="cd18799">
    <property type="entry name" value="SF2_C_EcoAI-like"/>
    <property type="match status" value="1"/>
</dbReference>
<keyword evidence="4" id="KW-1185">Reference proteome</keyword>
<reference evidence="3 4" key="1">
    <citation type="submission" date="2016-09" db="EMBL/GenBank/DDBJ databases">
        <title>Complete genome of Desulfosporosinus sp. OL.</title>
        <authorList>
            <person name="Mardanov A."/>
            <person name="Beletsky A."/>
            <person name="Panova A."/>
            <person name="Karnachuk O."/>
            <person name="Ravin N."/>
        </authorList>
    </citation>
    <scope>NUCLEOTIDE SEQUENCE [LARGE SCALE GENOMIC DNA]</scope>
    <source>
        <strain evidence="3 4">OL</strain>
    </source>
</reference>